<dbReference type="SUPFAM" id="SSF52540">
    <property type="entry name" value="P-loop containing nucleoside triphosphate hydrolases"/>
    <property type="match status" value="1"/>
</dbReference>
<dbReference type="Pfam" id="PF02606">
    <property type="entry name" value="LpxK"/>
    <property type="match status" value="1"/>
</dbReference>
<evidence type="ECO:0000256" key="1">
    <source>
        <dbReference type="ARBA" id="ARBA00002274"/>
    </source>
</evidence>
<reference evidence="15 16" key="1">
    <citation type="submission" date="2019-03" db="EMBL/GenBank/DDBJ databases">
        <title>Genomic Encyclopedia of Type Strains, Phase III (KMG-III): the genomes of soil and plant-associated and newly described type strains.</title>
        <authorList>
            <person name="Whitman W."/>
        </authorList>
    </citation>
    <scope>NUCLEOTIDE SEQUENCE [LARGE SCALE GENOMIC DNA]</scope>
    <source>
        <strain evidence="15 16">CGMCC 1.10957</strain>
    </source>
</reference>
<evidence type="ECO:0000256" key="2">
    <source>
        <dbReference type="ARBA" id="ARBA00004870"/>
    </source>
</evidence>
<evidence type="ECO:0000256" key="6">
    <source>
        <dbReference type="ARBA" id="ARBA00022556"/>
    </source>
</evidence>
<keyword evidence="5 13" id="KW-0444">Lipid biosynthesis</keyword>
<keyword evidence="14" id="KW-1133">Transmembrane helix</keyword>
<evidence type="ECO:0000256" key="11">
    <source>
        <dbReference type="ARBA" id="ARBA00023098"/>
    </source>
</evidence>
<feature type="binding site" evidence="13">
    <location>
        <begin position="63"/>
        <end position="70"/>
    </location>
    <ligand>
        <name>ATP</name>
        <dbReference type="ChEBI" id="CHEBI:30616"/>
    </ligand>
</feature>
<gene>
    <name evidence="13" type="primary">lpxK</name>
    <name evidence="15" type="ORF">A8975_0686</name>
</gene>
<dbReference type="EMBL" id="SOQZ01000001">
    <property type="protein sequence ID" value="TDY14085.1"/>
    <property type="molecule type" value="Genomic_DNA"/>
</dbReference>
<dbReference type="Proteomes" id="UP000294930">
    <property type="component" value="Unassembled WGS sequence"/>
</dbReference>
<keyword evidence="8 13" id="KW-0547">Nucleotide-binding</keyword>
<keyword evidence="11 13" id="KW-0443">Lipid metabolism</keyword>
<evidence type="ECO:0000256" key="14">
    <source>
        <dbReference type="SAM" id="Phobius"/>
    </source>
</evidence>
<feature type="transmembrane region" description="Helical" evidence="14">
    <location>
        <begin position="12"/>
        <end position="34"/>
    </location>
</feature>
<comment type="similarity">
    <text evidence="13">Belongs to the LpxK family.</text>
</comment>
<dbReference type="EC" id="2.7.1.130" evidence="3 13"/>
<comment type="pathway">
    <text evidence="2 13">Glycolipid biosynthesis; lipid IV(A) biosynthesis; lipid IV(A) from (3R)-3-hydroxytetradecanoyl-[acyl-carrier-protein] and UDP-N-acetyl-alpha-D-glucosamine: step 6/6.</text>
</comment>
<sequence>MAVKFVSKIKYYTLVAMKLIRNILLPVVPIYYLVTWLRNKFYDAGIFKSTSYDFPLIAVGNLSVGGTGKTPMIEYLIRLLKSNYEVATLSRGYGRTTKGFVLAGENTDAMRIGDEPFQFYSKFETIKVAVDANRREGIVNLRALTPKPDVILLDDAFQHRKVKAGFYVLLTSYNALYVDDFLLPTGNLREPKQGAKRANVIVVTKCPSSLSEQEKSEIIKRLKPNANQDVFFSSIEYSNTVYSLAEEQPLEFFKDKKITLVTGIANANPLVEYLKSKALDFKHLNFKDHHLFSENEINALKEEHIILTTEKDYMRLSPHFKGEGNLYYLPIQVSIDDKLRFDRLINNYIESC</sequence>
<dbReference type="PANTHER" id="PTHR42724:SF1">
    <property type="entry name" value="TETRAACYLDISACCHARIDE 4'-KINASE, MITOCHONDRIAL-RELATED"/>
    <property type="match status" value="1"/>
</dbReference>
<evidence type="ECO:0000256" key="3">
    <source>
        <dbReference type="ARBA" id="ARBA00012071"/>
    </source>
</evidence>
<dbReference type="PANTHER" id="PTHR42724">
    <property type="entry name" value="TETRAACYLDISACCHARIDE 4'-KINASE"/>
    <property type="match status" value="1"/>
</dbReference>
<dbReference type="GO" id="GO:0016301">
    <property type="term" value="F:kinase activity"/>
    <property type="evidence" value="ECO:0007669"/>
    <property type="project" value="UniProtKB-KW"/>
</dbReference>
<organism evidence="15 16">
    <name type="scientific">Meridianimaribacter flavus</name>
    <dbReference type="NCBI Taxonomy" id="571115"/>
    <lineage>
        <taxon>Bacteria</taxon>
        <taxon>Pseudomonadati</taxon>
        <taxon>Bacteroidota</taxon>
        <taxon>Flavobacteriia</taxon>
        <taxon>Flavobacteriales</taxon>
        <taxon>Flavobacteriaceae</taxon>
        <taxon>Meridianimaribacter</taxon>
    </lineage>
</organism>
<keyword evidence="16" id="KW-1185">Reference proteome</keyword>
<accession>A0ABY2G9I1</accession>
<keyword evidence="14" id="KW-0472">Membrane</keyword>
<dbReference type="HAMAP" id="MF_00409">
    <property type="entry name" value="LpxK"/>
    <property type="match status" value="1"/>
</dbReference>
<evidence type="ECO:0000256" key="8">
    <source>
        <dbReference type="ARBA" id="ARBA00022741"/>
    </source>
</evidence>
<evidence type="ECO:0000313" key="15">
    <source>
        <dbReference type="EMBL" id="TDY14085.1"/>
    </source>
</evidence>
<evidence type="ECO:0000256" key="13">
    <source>
        <dbReference type="HAMAP-Rule" id="MF_00409"/>
    </source>
</evidence>
<evidence type="ECO:0000256" key="12">
    <source>
        <dbReference type="ARBA" id="ARBA00029757"/>
    </source>
</evidence>
<keyword evidence="7 13" id="KW-0808">Transferase</keyword>
<evidence type="ECO:0000256" key="9">
    <source>
        <dbReference type="ARBA" id="ARBA00022777"/>
    </source>
</evidence>
<evidence type="ECO:0000256" key="4">
    <source>
        <dbReference type="ARBA" id="ARBA00016436"/>
    </source>
</evidence>
<comment type="caution">
    <text evidence="15">The sequence shown here is derived from an EMBL/GenBank/DDBJ whole genome shotgun (WGS) entry which is preliminary data.</text>
</comment>
<name>A0ABY2G9I1_9FLAO</name>
<dbReference type="InterPro" id="IPR003758">
    <property type="entry name" value="LpxK"/>
</dbReference>
<protein>
    <recommendedName>
        <fullName evidence="4 13">Tetraacyldisaccharide 4'-kinase</fullName>
        <ecNumber evidence="3 13">2.7.1.130</ecNumber>
    </recommendedName>
    <alternativeName>
        <fullName evidence="12 13">Lipid A 4'-kinase</fullName>
    </alternativeName>
</protein>
<evidence type="ECO:0000256" key="10">
    <source>
        <dbReference type="ARBA" id="ARBA00022840"/>
    </source>
</evidence>
<evidence type="ECO:0000256" key="7">
    <source>
        <dbReference type="ARBA" id="ARBA00022679"/>
    </source>
</evidence>
<evidence type="ECO:0000256" key="5">
    <source>
        <dbReference type="ARBA" id="ARBA00022516"/>
    </source>
</evidence>
<comment type="function">
    <text evidence="1 13">Transfers the gamma-phosphate of ATP to the 4'-position of a tetraacyldisaccharide 1-phosphate intermediate (termed DS-1-P) to form tetraacyldisaccharide 1,4'-bis-phosphate (lipid IVA).</text>
</comment>
<dbReference type="InterPro" id="IPR027417">
    <property type="entry name" value="P-loop_NTPase"/>
</dbReference>
<keyword evidence="14" id="KW-0812">Transmembrane</keyword>
<keyword evidence="10 13" id="KW-0067">ATP-binding</keyword>
<keyword evidence="6 13" id="KW-0441">Lipid A biosynthesis</keyword>
<comment type="catalytic activity">
    <reaction evidence="13">
        <text>a lipid A disaccharide + ATP = a lipid IVA + ADP + H(+)</text>
        <dbReference type="Rhea" id="RHEA:67840"/>
        <dbReference type="ChEBI" id="CHEBI:15378"/>
        <dbReference type="ChEBI" id="CHEBI:30616"/>
        <dbReference type="ChEBI" id="CHEBI:176343"/>
        <dbReference type="ChEBI" id="CHEBI:176425"/>
        <dbReference type="ChEBI" id="CHEBI:456216"/>
        <dbReference type="EC" id="2.7.1.130"/>
    </reaction>
</comment>
<dbReference type="NCBIfam" id="TIGR00682">
    <property type="entry name" value="lpxK"/>
    <property type="match status" value="1"/>
</dbReference>
<keyword evidence="9 13" id="KW-0418">Kinase</keyword>
<proteinExistence type="inferred from homology"/>
<evidence type="ECO:0000313" key="16">
    <source>
        <dbReference type="Proteomes" id="UP000294930"/>
    </source>
</evidence>